<dbReference type="GO" id="GO:0098552">
    <property type="term" value="C:side of membrane"/>
    <property type="evidence" value="ECO:0007669"/>
    <property type="project" value="UniProtKB-KW"/>
</dbReference>
<evidence type="ECO:0000256" key="3">
    <source>
        <dbReference type="ARBA" id="ARBA00022475"/>
    </source>
</evidence>
<proteinExistence type="inferred from homology"/>
<feature type="region of interest" description="Disordered" evidence="9">
    <location>
        <begin position="124"/>
        <end position="180"/>
    </location>
</feature>
<dbReference type="EMBL" id="BPVZ01000262">
    <property type="protein sequence ID" value="GKV48571.1"/>
    <property type="molecule type" value="Genomic_DNA"/>
</dbReference>
<dbReference type="CDD" id="cd00010">
    <property type="entry name" value="AAI_LTSS"/>
    <property type="match status" value="1"/>
</dbReference>
<keyword evidence="4" id="KW-0472">Membrane</keyword>
<feature type="chain" id="PRO_5043484356" description="Bifunctional inhibitor/plant lipid transfer protein/seed storage helical domain-containing protein" evidence="10">
    <location>
        <begin position="24"/>
        <end position="200"/>
    </location>
</feature>
<keyword evidence="5 10" id="KW-0732">Signal</keyword>
<dbReference type="InterPro" id="IPR043325">
    <property type="entry name" value="LTSS"/>
</dbReference>
<evidence type="ECO:0000256" key="8">
    <source>
        <dbReference type="ARBA" id="ARBA00023288"/>
    </source>
</evidence>
<evidence type="ECO:0000259" key="11">
    <source>
        <dbReference type="SMART" id="SM00499"/>
    </source>
</evidence>
<dbReference type="Gene3D" id="1.10.110.10">
    <property type="entry name" value="Plant lipid-transfer and hydrophobic proteins"/>
    <property type="match status" value="1"/>
</dbReference>
<evidence type="ECO:0000256" key="1">
    <source>
        <dbReference type="ARBA" id="ARBA00004609"/>
    </source>
</evidence>
<evidence type="ECO:0000256" key="5">
    <source>
        <dbReference type="ARBA" id="ARBA00022729"/>
    </source>
</evidence>
<evidence type="ECO:0000256" key="4">
    <source>
        <dbReference type="ARBA" id="ARBA00022622"/>
    </source>
</evidence>
<dbReference type="InterPro" id="IPR016140">
    <property type="entry name" value="Bifunc_inhib/LTP/seed_store"/>
</dbReference>
<keyword evidence="7" id="KW-0325">Glycoprotein</keyword>
<evidence type="ECO:0000256" key="2">
    <source>
        <dbReference type="ARBA" id="ARBA00009748"/>
    </source>
</evidence>
<sequence length="200" mass="20411">MKAFKVLQLISIIATVAVISVTGQISTPCTTSVITSFTPCLNFFTGSTANGGTTPTQSCCNSFKSLMSTSMDCACLIITANVPIPFNRTLSFNLPRACNMGGVPLQCEASGSPLPAPGPVPFLLPPPATSPLSPQGSRAATTAAPPASETPLDLSPAGAEAPKTSPGIRPVLTPNASNSSSVSPVTVFVILIGIIMFRLC</sequence>
<organism evidence="12 13">
    <name type="scientific">Rubroshorea leprosula</name>
    <dbReference type="NCBI Taxonomy" id="152421"/>
    <lineage>
        <taxon>Eukaryota</taxon>
        <taxon>Viridiplantae</taxon>
        <taxon>Streptophyta</taxon>
        <taxon>Embryophyta</taxon>
        <taxon>Tracheophyta</taxon>
        <taxon>Spermatophyta</taxon>
        <taxon>Magnoliopsida</taxon>
        <taxon>eudicotyledons</taxon>
        <taxon>Gunneridae</taxon>
        <taxon>Pentapetalae</taxon>
        <taxon>rosids</taxon>
        <taxon>malvids</taxon>
        <taxon>Malvales</taxon>
        <taxon>Dipterocarpaceae</taxon>
        <taxon>Rubroshorea</taxon>
    </lineage>
</organism>
<comment type="caution">
    <text evidence="12">The sequence shown here is derived from an EMBL/GenBank/DDBJ whole genome shotgun (WGS) entry which is preliminary data.</text>
</comment>
<evidence type="ECO:0000313" key="12">
    <source>
        <dbReference type="EMBL" id="GKV48571.1"/>
    </source>
</evidence>
<evidence type="ECO:0000313" key="13">
    <source>
        <dbReference type="Proteomes" id="UP001054252"/>
    </source>
</evidence>
<dbReference type="SUPFAM" id="SSF47699">
    <property type="entry name" value="Bifunctional inhibitor/lipid-transfer protein/seed storage 2S albumin"/>
    <property type="match status" value="1"/>
</dbReference>
<comment type="subcellular location">
    <subcellularLocation>
        <location evidence="1">Cell membrane</location>
        <topology evidence="1">Lipid-anchor</topology>
        <topology evidence="1">GPI-anchor</topology>
    </subcellularLocation>
</comment>
<evidence type="ECO:0000256" key="7">
    <source>
        <dbReference type="ARBA" id="ARBA00023180"/>
    </source>
</evidence>
<feature type="signal peptide" evidence="10">
    <location>
        <begin position="1"/>
        <end position="23"/>
    </location>
</feature>
<evidence type="ECO:0000256" key="10">
    <source>
        <dbReference type="SAM" id="SignalP"/>
    </source>
</evidence>
<evidence type="ECO:0000256" key="6">
    <source>
        <dbReference type="ARBA" id="ARBA00023157"/>
    </source>
</evidence>
<comment type="similarity">
    <text evidence="2">Belongs to the plant LTP family.</text>
</comment>
<name>A0AAV5MFB5_9ROSI</name>
<dbReference type="Proteomes" id="UP001054252">
    <property type="component" value="Unassembled WGS sequence"/>
</dbReference>
<gene>
    <name evidence="12" type="ORF">SLEP1_g55371</name>
</gene>
<reference evidence="12 13" key="1">
    <citation type="journal article" date="2021" name="Commun. Biol.">
        <title>The genome of Shorea leprosula (Dipterocarpaceae) highlights the ecological relevance of drought in aseasonal tropical rainforests.</title>
        <authorList>
            <person name="Ng K.K.S."/>
            <person name="Kobayashi M.J."/>
            <person name="Fawcett J.A."/>
            <person name="Hatakeyama M."/>
            <person name="Paape T."/>
            <person name="Ng C.H."/>
            <person name="Ang C.C."/>
            <person name="Tnah L.H."/>
            <person name="Lee C.T."/>
            <person name="Nishiyama T."/>
            <person name="Sese J."/>
            <person name="O'Brien M.J."/>
            <person name="Copetti D."/>
            <person name="Mohd Noor M.I."/>
            <person name="Ong R.C."/>
            <person name="Putra M."/>
            <person name="Sireger I.Z."/>
            <person name="Indrioko S."/>
            <person name="Kosugi Y."/>
            <person name="Izuno A."/>
            <person name="Isagi Y."/>
            <person name="Lee S.L."/>
            <person name="Shimizu K.K."/>
        </authorList>
    </citation>
    <scope>NUCLEOTIDE SEQUENCE [LARGE SCALE GENOMIC DNA]</scope>
    <source>
        <strain evidence="12">214</strain>
    </source>
</reference>
<dbReference type="InterPro" id="IPR036312">
    <property type="entry name" value="Bifun_inhib/LTP/seed_sf"/>
</dbReference>
<evidence type="ECO:0000256" key="9">
    <source>
        <dbReference type="SAM" id="MobiDB-lite"/>
    </source>
</evidence>
<dbReference type="AlphaFoldDB" id="A0AAV5MFB5"/>
<protein>
    <recommendedName>
        <fullName evidence="11">Bifunctional inhibitor/plant lipid transfer protein/seed storage helical domain-containing protein</fullName>
    </recommendedName>
</protein>
<keyword evidence="3" id="KW-1003">Cell membrane</keyword>
<feature type="compositionally biased region" description="Low complexity" evidence="9">
    <location>
        <begin position="130"/>
        <end position="147"/>
    </location>
</feature>
<accession>A0AAV5MFB5</accession>
<dbReference type="PANTHER" id="PTHR33044">
    <property type="entry name" value="BIFUNCTIONAL INHIBITOR/LIPID-TRANSFER PROTEIN/SEED STORAGE 2S ALBUMIN SUPERFAMILY PROTEIN-RELATED"/>
    <property type="match status" value="1"/>
</dbReference>
<keyword evidence="6" id="KW-1015">Disulfide bond</keyword>
<dbReference type="Pfam" id="PF14368">
    <property type="entry name" value="LTP_2"/>
    <property type="match status" value="1"/>
</dbReference>
<feature type="domain" description="Bifunctional inhibitor/plant lipid transfer protein/seed storage helical" evidence="11">
    <location>
        <begin position="29"/>
        <end position="107"/>
    </location>
</feature>
<keyword evidence="13" id="KW-1185">Reference proteome</keyword>
<keyword evidence="4" id="KW-0336">GPI-anchor</keyword>
<keyword evidence="8" id="KW-0449">Lipoprotein</keyword>
<dbReference type="GO" id="GO:0005886">
    <property type="term" value="C:plasma membrane"/>
    <property type="evidence" value="ECO:0007669"/>
    <property type="project" value="UniProtKB-SubCell"/>
</dbReference>
<dbReference type="SMART" id="SM00499">
    <property type="entry name" value="AAI"/>
    <property type="match status" value="1"/>
</dbReference>